<evidence type="ECO:0000313" key="8">
    <source>
        <dbReference type="Proteomes" id="UP000019494"/>
    </source>
</evidence>
<evidence type="ECO:0000256" key="5">
    <source>
        <dbReference type="PIRSR" id="PIRSR015582-2"/>
    </source>
</evidence>
<dbReference type="AlphaFoldDB" id="W9GJQ5"/>
<dbReference type="OrthoDB" id="5172636at2"/>
<dbReference type="GO" id="GO:0003824">
    <property type="term" value="F:catalytic activity"/>
    <property type="evidence" value="ECO:0007669"/>
    <property type="project" value="InterPro"/>
</dbReference>
<dbReference type="InterPro" id="IPR015813">
    <property type="entry name" value="Pyrv/PenolPyrv_kinase-like_dom"/>
</dbReference>
<evidence type="ECO:0000256" key="1">
    <source>
        <dbReference type="ARBA" id="ARBA00001946"/>
    </source>
</evidence>
<dbReference type="PIRSF" id="PIRSF015582">
    <property type="entry name" value="Cit_lyase_B"/>
    <property type="match status" value="1"/>
</dbReference>
<protein>
    <submittedName>
        <fullName evidence="7">Aldolase</fullName>
    </submittedName>
</protein>
<proteinExistence type="predicted"/>
<dbReference type="PANTHER" id="PTHR32308">
    <property type="entry name" value="LYASE BETA SUBUNIT, PUTATIVE (AFU_ORTHOLOGUE AFUA_4G13030)-RELATED"/>
    <property type="match status" value="1"/>
</dbReference>
<feature type="binding site" evidence="5">
    <location>
        <position position="139"/>
    </location>
    <ligand>
        <name>Mg(2+)</name>
        <dbReference type="ChEBI" id="CHEBI:18420"/>
    </ligand>
</feature>
<dbReference type="EMBL" id="AWQS01000053">
    <property type="protein sequence ID" value="EWT06335.1"/>
    <property type="molecule type" value="Genomic_DNA"/>
</dbReference>
<evidence type="ECO:0000259" key="6">
    <source>
        <dbReference type="Pfam" id="PF03328"/>
    </source>
</evidence>
<dbReference type="PATRIC" id="fig|584657.3.peg.1742"/>
<dbReference type="GO" id="GO:0000287">
    <property type="term" value="F:magnesium ion binding"/>
    <property type="evidence" value="ECO:0007669"/>
    <property type="project" value="TreeGrafter"/>
</dbReference>
<keyword evidence="8" id="KW-1185">Reference proteome</keyword>
<gene>
    <name evidence="7" type="ORF">N864_22160</name>
</gene>
<reference evidence="8" key="1">
    <citation type="submission" date="2013-08" db="EMBL/GenBank/DDBJ databases">
        <title>Intrasporangium oryzae NRRL B-24470.</title>
        <authorList>
            <person name="Liu H."/>
            <person name="Wang G."/>
        </authorList>
    </citation>
    <scope>NUCLEOTIDE SEQUENCE [LARGE SCALE GENOMIC DNA]</scope>
    <source>
        <strain evidence="8">Q5-1</strain>
    </source>
</reference>
<sequence>MTERVRHALSFLFVPGDRPARFSRATASGADVVVLDLEDGVGPDAKETARRLVADHLGQGLLAAVRVNPPGTQGHEADARMCAAYGAVVMVPKAVAGPALAALAQFGVIALVETAQGVLEAPTIARTPGVLRLALGHLDLAAELGVDNDHRPAIDPSRTALVLASAAAGLSGPVDGVTTAIRDRAVLTDDLAHARGLGMTGKLCIHPDQVEPSRTALRPSPEQVAWGRRVLDASRDGAVAVLDDRMVDRPVVERARRIVRSATDTTPTSKGQS</sequence>
<organism evidence="7 8">
    <name type="scientific">Intrasporangium chromatireducens Q5-1</name>
    <dbReference type="NCBI Taxonomy" id="584657"/>
    <lineage>
        <taxon>Bacteria</taxon>
        <taxon>Bacillati</taxon>
        <taxon>Actinomycetota</taxon>
        <taxon>Actinomycetes</taxon>
        <taxon>Micrococcales</taxon>
        <taxon>Intrasporangiaceae</taxon>
        <taxon>Intrasporangium</taxon>
    </lineage>
</organism>
<dbReference type="SUPFAM" id="SSF51621">
    <property type="entry name" value="Phosphoenolpyruvate/pyruvate domain"/>
    <property type="match status" value="1"/>
</dbReference>
<feature type="binding site" evidence="4">
    <location>
        <position position="113"/>
    </location>
    <ligand>
        <name>substrate</name>
    </ligand>
</feature>
<comment type="cofactor">
    <cofactor evidence="1">
        <name>Mg(2+)</name>
        <dbReference type="ChEBI" id="CHEBI:18420"/>
    </cofactor>
</comment>
<keyword evidence="3 5" id="KW-0460">Magnesium</keyword>
<dbReference type="InterPro" id="IPR040442">
    <property type="entry name" value="Pyrv_kinase-like_dom_sf"/>
</dbReference>
<dbReference type="InterPro" id="IPR005000">
    <property type="entry name" value="Aldolase/citrate-lyase_domain"/>
</dbReference>
<evidence type="ECO:0000256" key="3">
    <source>
        <dbReference type="ARBA" id="ARBA00022842"/>
    </source>
</evidence>
<name>W9GJQ5_9MICO</name>
<feature type="binding site" evidence="5">
    <location>
        <position position="113"/>
    </location>
    <ligand>
        <name>Mg(2+)</name>
        <dbReference type="ChEBI" id="CHEBI:18420"/>
    </ligand>
</feature>
<comment type="caution">
    <text evidence="7">The sequence shown here is derived from an EMBL/GenBank/DDBJ whole genome shotgun (WGS) entry which is preliminary data.</text>
</comment>
<feature type="domain" description="HpcH/HpaI aldolase/citrate lyase" evidence="6">
    <location>
        <begin position="10"/>
        <end position="94"/>
    </location>
</feature>
<dbReference type="GO" id="GO:0006107">
    <property type="term" value="P:oxaloacetate metabolic process"/>
    <property type="evidence" value="ECO:0007669"/>
    <property type="project" value="TreeGrafter"/>
</dbReference>
<dbReference type="Pfam" id="PF03328">
    <property type="entry name" value="HpcH_HpaI"/>
    <property type="match status" value="2"/>
</dbReference>
<dbReference type="InterPro" id="IPR011206">
    <property type="entry name" value="Citrate_lyase_beta/mcl1/mcl2"/>
</dbReference>
<dbReference type="Proteomes" id="UP000019494">
    <property type="component" value="Unassembled WGS sequence"/>
</dbReference>
<dbReference type="PANTHER" id="PTHR32308:SF10">
    <property type="entry name" value="CITRATE LYASE SUBUNIT BETA"/>
    <property type="match status" value="1"/>
</dbReference>
<feature type="domain" description="HpcH/HpaI aldolase/citrate lyase" evidence="6">
    <location>
        <begin position="105"/>
        <end position="207"/>
    </location>
</feature>
<evidence type="ECO:0000256" key="2">
    <source>
        <dbReference type="ARBA" id="ARBA00022723"/>
    </source>
</evidence>
<keyword evidence="2 5" id="KW-0479">Metal-binding</keyword>
<feature type="binding site" evidence="4">
    <location>
        <position position="66"/>
    </location>
    <ligand>
        <name>substrate</name>
    </ligand>
</feature>
<evidence type="ECO:0000313" key="7">
    <source>
        <dbReference type="EMBL" id="EWT06335.1"/>
    </source>
</evidence>
<dbReference type="Gene3D" id="3.20.20.60">
    <property type="entry name" value="Phosphoenolpyruvate-binding domains"/>
    <property type="match status" value="1"/>
</dbReference>
<accession>W9GJQ5</accession>
<evidence type="ECO:0000256" key="4">
    <source>
        <dbReference type="PIRSR" id="PIRSR015582-1"/>
    </source>
</evidence>